<proteinExistence type="inferred from homology"/>
<dbReference type="Pfam" id="PF16810">
    <property type="entry name" value="RXLR"/>
    <property type="match status" value="1"/>
</dbReference>
<accession>A0A6A3LRT5</accession>
<comment type="similarity">
    <text evidence="2 5">Belongs to the RxLR effector family.</text>
</comment>
<evidence type="ECO:0000313" key="7">
    <source>
        <dbReference type="EMBL" id="KAE9021040.1"/>
    </source>
</evidence>
<comment type="function">
    <text evidence="5">Effector that suppresses plant defense responses during pathogen infection.</text>
</comment>
<evidence type="ECO:0000256" key="1">
    <source>
        <dbReference type="ARBA" id="ARBA00004613"/>
    </source>
</evidence>
<evidence type="ECO:0000256" key="4">
    <source>
        <dbReference type="ARBA" id="ARBA00022729"/>
    </source>
</evidence>
<sequence>MRLSQVLVAIAASFLVASEALSTSTDSNQAKIAELTPPTTGSSTMKTTPPKKGVSATLYWSQFVSVLASISNEPVEKQRTCKGTPNSRRTYRWSTPLVKPRGLKRPSDSRVRGPATTKRAGCFANVES</sequence>
<organism evidence="7 8">
    <name type="scientific">Phytophthora rubi</name>
    <dbReference type="NCBI Taxonomy" id="129364"/>
    <lineage>
        <taxon>Eukaryota</taxon>
        <taxon>Sar</taxon>
        <taxon>Stramenopiles</taxon>
        <taxon>Oomycota</taxon>
        <taxon>Peronosporomycetes</taxon>
        <taxon>Peronosporales</taxon>
        <taxon>Peronosporaceae</taxon>
        <taxon>Phytophthora</taxon>
    </lineage>
</organism>
<feature type="chain" id="PRO_5025622069" description="RxLR effector protein" evidence="5">
    <location>
        <begin position="21"/>
        <end position="128"/>
    </location>
</feature>
<dbReference type="InterPro" id="IPR031825">
    <property type="entry name" value="RXLR"/>
</dbReference>
<evidence type="ECO:0000256" key="5">
    <source>
        <dbReference type="RuleBase" id="RU367124"/>
    </source>
</evidence>
<comment type="subcellular location">
    <subcellularLocation>
        <location evidence="1 5">Secreted</location>
    </subcellularLocation>
</comment>
<feature type="region of interest" description="Disordered" evidence="6">
    <location>
        <begin position="25"/>
        <end position="51"/>
    </location>
</feature>
<dbReference type="AlphaFoldDB" id="A0A6A3LRT5"/>
<evidence type="ECO:0000313" key="8">
    <source>
        <dbReference type="Proteomes" id="UP000435112"/>
    </source>
</evidence>
<reference evidence="7 8" key="1">
    <citation type="submission" date="2018-09" db="EMBL/GenBank/DDBJ databases">
        <title>Genomic investigation of the strawberry pathogen Phytophthora fragariae indicates pathogenicity is determined by transcriptional variation in three key races.</title>
        <authorList>
            <person name="Adams T.M."/>
            <person name="Armitage A.D."/>
            <person name="Sobczyk M.K."/>
            <person name="Bates H.J."/>
            <person name="Dunwell J.M."/>
            <person name="Nellist C.F."/>
            <person name="Harrison R.J."/>
        </authorList>
    </citation>
    <scope>NUCLEOTIDE SEQUENCE [LARGE SCALE GENOMIC DNA]</scope>
    <source>
        <strain evidence="7 8">SCRP324</strain>
    </source>
</reference>
<comment type="domain">
    <text evidence="5">The RxLR-dEER motif acts to carry the protein into the host cell cytoplasm through binding to cell surface phosphatidylinositol-3-phosphate.</text>
</comment>
<evidence type="ECO:0000256" key="2">
    <source>
        <dbReference type="ARBA" id="ARBA00010400"/>
    </source>
</evidence>
<keyword evidence="3 5" id="KW-0964">Secreted</keyword>
<comment type="caution">
    <text evidence="7">The sequence shown here is derived from an EMBL/GenBank/DDBJ whole genome shotgun (WGS) entry which is preliminary data.</text>
</comment>
<gene>
    <name evidence="7" type="ORF">PR002_g12373</name>
</gene>
<keyword evidence="4 5" id="KW-0732">Signal</keyword>
<feature type="region of interest" description="Disordered" evidence="6">
    <location>
        <begin position="74"/>
        <end position="128"/>
    </location>
</feature>
<feature type="compositionally biased region" description="Polar residues" evidence="6">
    <location>
        <begin position="37"/>
        <end position="47"/>
    </location>
</feature>
<feature type="signal peptide" evidence="5">
    <location>
        <begin position="1"/>
        <end position="20"/>
    </location>
</feature>
<name>A0A6A3LRT5_9STRA</name>
<evidence type="ECO:0000256" key="3">
    <source>
        <dbReference type="ARBA" id="ARBA00022525"/>
    </source>
</evidence>
<evidence type="ECO:0000256" key="6">
    <source>
        <dbReference type="SAM" id="MobiDB-lite"/>
    </source>
</evidence>
<dbReference type="EMBL" id="QXFU01000775">
    <property type="protein sequence ID" value="KAE9021040.1"/>
    <property type="molecule type" value="Genomic_DNA"/>
</dbReference>
<protein>
    <recommendedName>
        <fullName evidence="5">RxLR effector protein</fullName>
    </recommendedName>
</protein>
<dbReference type="Proteomes" id="UP000435112">
    <property type="component" value="Unassembled WGS sequence"/>
</dbReference>